<protein>
    <submittedName>
        <fullName evidence="1">Uncharacterized protein</fullName>
    </submittedName>
</protein>
<gene>
    <name evidence="1" type="ORF">EX87_04265</name>
</gene>
<accession>A0A0F6XZ12</accession>
<reference evidence="1" key="1">
    <citation type="submission" date="2015-03" db="EMBL/GenBank/DDBJ databases">
        <title>MIGS Cultured Bacterial/Archaeal sample from Brevibacillus laterosporus.</title>
        <authorList>
            <person name="Zeng D."/>
            <person name="Zhu L."/>
            <person name="Dong G."/>
            <person name="Ye W."/>
            <person name="Ren D."/>
            <person name="Wu L."/>
            <person name="Xu J."/>
            <person name="Li G."/>
            <person name="Guo L."/>
        </authorList>
    </citation>
    <scope>NUCLEOTIDE SEQUENCE</scope>
    <source>
        <strain evidence="1">B9</strain>
    </source>
</reference>
<sequence>MDDINKEIKKYNGMCLISLEEGVVTGNTFDKNMTVRNNIQRDLLFFIELVGIDFYFKEM</sequence>
<dbReference type="AlphaFoldDB" id="A0A0F6XZ12"/>
<evidence type="ECO:0000313" key="1">
    <source>
        <dbReference type="EMBL" id="AKF92971.1"/>
    </source>
</evidence>
<dbReference type="EMBL" id="CP011074">
    <property type="protein sequence ID" value="AKF92971.1"/>
    <property type="molecule type" value="Genomic_DNA"/>
</dbReference>
<proteinExistence type="predicted"/>
<name>A0A0F6XZ12_BRELA</name>
<organism evidence="1">
    <name type="scientific">Brevibacillus laterosporus</name>
    <name type="common">Bacillus laterosporus</name>
    <dbReference type="NCBI Taxonomy" id="1465"/>
    <lineage>
        <taxon>Bacteria</taxon>
        <taxon>Bacillati</taxon>
        <taxon>Bacillota</taxon>
        <taxon>Bacilli</taxon>
        <taxon>Bacillales</taxon>
        <taxon>Paenibacillaceae</taxon>
        <taxon>Brevibacillus</taxon>
    </lineage>
</organism>